<gene>
    <name evidence="1" type="ORF">QAD02_019814</name>
</gene>
<protein>
    <submittedName>
        <fullName evidence="1">Uncharacterized protein</fullName>
    </submittedName>
</protein>
<dbReference type="Proteomes" id="UP001239111">
    <property type="component" value="Chromosome 1"/>
</dbReference>
<accession>A0ACC2PKX4</accession>
<reference evidence="1" key="1">
    <citation type="submission" date="2023-04" db="EMBL/GenBank/DDBJ databases">
        <title>A chromosome-level genome assembly of the parasitoid wasp Eretmocerus hayati.</title>
        <authorList>
            <person name="Zhong Y."/>
            <person name="Liu S."/>
            <person name="Liu Y."/>
        </authorList>
    </citation>
    <scope>NUCLEOTIDE SEQUENCE</scope>
    <source>
        <strain evidence="1">ZJU_SS_LIU_2023</strain>
    </source>
</reference>
<evidence type="ECO:0000313" key="2">
    <source>
        <dbReference type="Proteomes" id="UP001239111"/>
    </source>
</evidence>
<organism evidence="1 2">
    <name type="scientific">Eretmocerus hayati</name>
    <dbReference type="NCBI Taxonomy" id="131215"/>
    <lineage>
        <taxon>Eukaryota</taxon>
        <taxon>Metazoa</taxon>
        <taxon>Ecdysozoa</taxon>
        <taxon>Arthropoda</taxon>
        <taxon>Hexapoda</taxon>
        <taxon>Insecta</taxon>
        <taxon>Pterygota</taxon>
        <taxon>Neoptera</taxon>
        <taxon>Endopterygota</taxon>
        <taxon>Hymenoptera</taxon>
        <taxon>Apocrita</taxon>
        <taxon>Proctotrupomorpha</taxon>
        <taxon>Chalcidoidea</taxon>
        <taxon>Aphelinidae</taxon>
        <taxon>Aphelininae</taxon>
        <taxon>Eretmocerus</taxon>
    </lineage>
</organism>
<sequence>MLLLGAALISLLICIYYVSQGQNGPNSTSGVNGPAAALLGPDSSGYDQRLATAPDYSEPSDGQVSTDTCPNVVPRDTDIDAHAEFAKLDFQLLITKYEIHEAVLFNNESEIESSLCIHQISPS</sequence>
<name>A0ACC2PKX4_9HYME</name>
<proteinExistence type="predicted"/>
<comment type="caution">
    <text evidence="1">The sequence shown here is derived from an EMBL/GenBank/DDBJ whole genome shotgun (WGS) entry which is preliminary data.</text>
</comment>
<keyword evidence="2" id="KW-1185">Reference proteome</keyword>
<dbReference type="EMBL" id="CM056741">
    <property type="protein sequence ID" value="KAJ8684022.1"/>
    <property type="molecule type" value="Genomic_DNA"/>
</dbReference>
<evidence type="ECO:0000313" key="1">
    <source>
        <dbReference type="EMBL" id="KAJ8684022.1"/>
    </source>
</evidence>